<accession>I9YLD0</accession>
<evidence type="ECO:0000313" key="2">
    <source>
        <dbReference type="Proteomes" id="UP000005601"/>
    </source>
</evidence>
<evidence type="ECO:0000313" key="1">
    <source>
        <dbReference type="EMBL" id="EJC29555.1"/>
    </source>
</evidence>
<dbReference type="AlphaFoldDB" id="I9YLD0"/>
<dbReference type="PATRIC" id="fig|992106.3.peg.1061"/>
<name>I9YLD0_HELPX</name>
<dbReference type="EMBL" id="AKQH01000006">
    <property type="protein sequence ID" value="EJC29555.1"/>
    <property type="molecule type" value="Genomic_DNA"/>
</dbReference>
<protein>
    <submittedName>
        <fullName evidence="1">Uncharacterized protein</fullName>
    </submittedName>
</protein>
<proteinExistence type="predicted"/>
<organism evidence="1 2">
    <name type="scientific">Helicobacter pylori Hp P-11b</name>
    <dbReference type="NCBI Taxonomy" id="992106"/>
    <lineage>
        <taxon>Bacteria</taxon>
        <taxon>Pseudomonadati</taxon>
        <taxon>Campylobacterota</taxon>
        <taxon>Epsilonproteobacteria</taxon>
        <taxon>Campylobacterales</taxon>
        <taxon>Helicobacteraceae</taxon>
        <taxon>Helicobacter</taxon>
    </lineage>
</organism>
<comment type="caution">
    <text evidence="1">The sequence shown here is derived from an EMBL/GenBank/DDBJ whole genome shotgun (WGS) entry which is preliminary data.</text>
</comment>
<gene>
    <name evidence="1" type="ORF">HPHPP11B_1092</name>
</gene>
<dbReference type="Proteomes" id="UP000005601">
    <property type="component" value="Unassembled WGS sequence"/>
</dbReference>
<reference evidence="1 2" key="1">
    <citation type="submission" date="2012-05" db="EMBL/GenBank/DDBJ databases">
        <title>Genome sequence of Helicobacter pylori Hp P-11b.</title>
        <authorList>
            <person name="Blanchard T.G."/>
            <person name="Czinn S.J."/>
            <person name="McCracken C."/>
            <person name="Abolude K."/>
            <person name="Maroo A."/>
            <person name="Santana-Cruz I."/>
            <person name="Tallon L.J."/>
            <person name="Ficke F.W.F."/>
        </authorList>
    </citation>
    <scope>NUCLEOTIDE SEQUENCE [LARGE SCALE GENOMIC DNA]</scope>
    <source>
        <strain evidence="1 2">Hp P-11b</strain>
    </source>
</reference>
<sequence length="43" mass="4971">MEAYSVPSFLKNSRIRQPFQILFANPPKKESSPLRKIPKIPCL</sequence>